<keyword evidence="1" id="KW-1003">Cell membrane</keyword>
<dbReference type="PANTHER" id="PTHR33383:SF1">
    <property type="entry name" value="MEMBRANE PROTEIN INSERTION EFFICIENCY FACTOR-RELATED"/>
    <property type="match status" value="1"/>
</dbReference>
<dbReference type="Proteomes" id="UP000240621">
    <property type="component" value="Unassembled WGS sequence"/>
</dbReference>
<proteinExistence type="inferred from homology"/>
<evidence type="ECO:0000313" key="2">
    <source>
        <dbReference type="EMBL" id="GET20759.1"/>
    </source>
</evidence>
<dbReference type="OrthoDB" id="9801753at2"/>
<accession>A0A2P8CI38</accession>
<evidence type="ECO:0000313" key="3">
    <source>
        <dbReference type="EMBL" id="PSK84592.1"/>
    </source>
</evidence>
<organism evidence="3 4">
    <name type="scientific">Prolixibacter denitrificans</name>
    <dbReference type="NCBI Taxonomy" id="1541063"/>
    <lineage>
        <taxon>Bacteria</taxon>
        <taxon>Pseudomonadati</taxon>
        <taxon>Bacteroidota</taxon>
        <taxon>Bacteroidia</taxon>
        <taxon>Marinilabiliales</taxon>
        <taxon>Prolixibacteraceae</taxon>
        <taxon>Prolixibacter</taxon>
    </lineage>
</organism>
<evidence type="ECO:0000313" key="5">
    <source>
        <dbReference type="Proteomes" id="UP000396862"/>
    </source>
</evidence>
<dbReference type="InterPro" id="IPR002696">
    <property type="entry name" value="Membr_insert_effic_factor_YidD"/>
</dbReference>
<comment type="similarity">
    <text evidence="1">Belongs to the UPF0161 family.</text>
</comment>
<comment type="function">
    <text evidence="1">Could be involved in insertion of integral membrane proteins into the membrane.</text>
</comment>
<comment type="caution">
    <text evidence="3">The sequence shown here is derived from an EMBL/GenBank/DDBJ whole genome shotgun (WGS) entry which is preliminary data.</text>
</comment>
<dbReference type="HAMAP" id="MF_00386">
    <property type="entry name" value="UPF0161_YidD"/>
    <property type="match status" value="1"/>
</dbReference>
<keyword evidence="1" id="KW-0472">Membrane</keyword>
<dbReference type="GO" id="GO:0005886">
    <property type="term" value="C:plasma membrane"/>
    <property type="evidence" value="ECO:0007669"/>
    <property type="project" value="UniProtKB-SubCell"/>
</dbReference>
<dbReference type="SMART" id="SM01234">
    <property type="entry name" value="Haemolytic"/>
    <property type="match status" value="1"/>
</dbReference>
<dbReference type="EMBL" id="BLAU01000001">
    <property type="protein sequence ID" value="GET20759.1"/>
    <property type="molecule type" value="Genomic_DNA"/>
</dbReference>
<gene>
    <name evidence="3" type="ORF">CLV93_102381</name>
    <name evidence="2" type="ORF">JCM18694_10050</name>
</gene>
<dbReference type="Pfam" id="PF01809">
    <property type="entry name" value="YidD"/>
    <property type="match status" value="1"/>
</dbReference>
<dbReference type="PANTHER" id="PTHR33383">
    <property type="entry name" value="MEMBRANE PROTEIN INSERTION EFFICIENCY FACTOR-RELATED"/>
    <property type="match status" value="1"/>
</dbReference>
<keyword evidence="5" id="KW-1185">Reference proteome</keyword>
<dbReference type="AlphaFoldDB" id="A0A2P8CI38"/>
<dbReference type="NCBIfam" id="TIGR00278">
    <property type="entry name" value="membrane protein insertion efficiency factor YidD"/>
    <property type="match status" value="1"/>
</dbReference>
<sequence>MGKWVRKIFIWILKIPVYFYRYFISPMTPASCRHIPTCSEYAVKALEIHGPIKGLFLGTRRILHCHPWGTHGYDPVPPRKIKVKPLKLK</sequence>
<comment type="subcellular location">
    <subcellularLocation>
        <location evidence="1">Cell membrane</location>
        <topology evidence="1">Peripheral membrane protein</topology>
        <orientation evidence="1">Cytoplasmic side</orientation>
    </subcellularLocation>
</comment>
<evidence type="ECO:0000313" key="4">
    <source>
        <dbReference type="Proteomes" id="UP000240621"/>
    </source>
</evidence>
<evidence type="ECO:0000256" key="1">
    <source>
        <dbReference type="HAMAP-Rule" id="MF_00386"/>
    </source>
</evidence>
<dbReference type="EMBL" id="PYGC01000002">
    <property type="protein sequence ID" value="PSK84592.1"/>
    <property type="molecule type" value="Genomic_DNA"/>
</dbReference>
<name>A0A2P8CI38_9BACT</name>
<dbReference type="RefSeq" id="WP_106541179.1">
    <property type="nucleotide sequence ID" value="NZ_BLAU01000001.1"/>
</dbReference>
<protein>
    <recommendedName>
        <fullName evidence="1">Putative membrane protein insertion efficiency factor</fullName>
    </recommendedName>
</protein>
<reference evidence="3 4" key="1">
    <citation type="submission" date="2018-03" db="EMBL/GenBank/DDBJ databases">
        <title>Genomic Encyclopedia of Archaeal and Bacterial Type Strains, Phase II (KMG-II): from individual species to whole genera.</title>
        <authorList>
            <person name="Goeker M."/>
        </authorList>
    </citation>
    <scope>NUCLEOTIDE SEQUENCE [LARGE SCALE GENOMIC DNA]</scope>
    <source>
        <strain evidence="3 4">DSM 27267</strain>
    </source>
</reference>
<dbReference type="Proteomes" id="UP000396862">
    <property type="component" value="Unassembled WGS sequence"/>
</dbReference>
<reference evidence="2 5" key="2">
    <citation type="submission" date="2019-10" db="EMBL/GenBank/DDBJ databases">
        <title>Prolixibacter strains distinguished by the presence of nitrate reductase genes were adept at nitrate-dependent anaerobic corrosion of metallic iron and carbon steel.</title>
        <authorList>
            <person name="Iino T."/>
            <person name="Shono N."/>
            <person name="Ito K."/>
            <person name="Nakamura R."/>
            <person name="Sueoka K."/>
            <person name="Harayama S."/>
            <person name="Ohkuma M."/>
        </authorList>
    </citation>
    <scope>NUCLEOTIDE SEQUENCE [LARGE SCALE GENOMIC DNA]</scope>
    <source>
        <strain evidence="2 5">MIC1-1</strain>
    </source>
</reference>